<organism evidence="2 3">
    <name type="scientific">Siminovitchia terrae</name>
    <name type="common">Bacillus terrae</name>
    <dbReference type="NCBI Taxonomy" id="1914933"/>
    <lineage>
        <taxon>Bacteria</taxon>
        <taxon>Bacillati</taxon>
        <taxon>Bacillota</taxon>
        <taxon>Bacilli</taxon>
        <taxon>Bacillales</taxon>
        <taxon>Bacillaceae</taxon>
        <taxon>Siminovitchia</taxon>
    </lineage>
</organism>
<keyword evidence="1" id="KW-0472">Membrane</keyword>
<gene>
    <name evidence="2" type="ORF">D5F11_022915</name>
</gene>
<name>A0A429X1W1_SIMTE</name>
<reference evidence="2 3" key="1">
    <citation type="submission" date="2018-12" db="EMBL/GenBank/DDBJ databases">
        <authorList>
            <person name="Sun L."/>
            <person name="Chen Z."/>
        </authorList>
    </citation>
    <scope>NUCLEOTIDE SEQUENCE [LARGE SCALE GENOMIC DNA]</scope>
    <source>
        <strain evidence="2 3">LMG 29736</strain>
    </source>
</reference>
<dbReference type="RefSeq" id="WP_120118580.1">
    <property type="nucleotide sequence ID" value="NZ_QYTW02000035.1"/>
</dbReference>
<keyword evidence="1" id="KW-1133">Transmembrane helix</keyword>
<feature type="transmembrane region" description="Helical" evidence="1">
    <location>
        <begin position="38"/>
        <end position="62"/>
    </location>
</feature>
<accession>A0A429X1W1</accession>
<proteinExistence type="predicted"/>
<dbReference type="AlphaFoldDB" id="A0A429X1W1"/>
<protein>
    <submittedName>
        <fullName evidence="2">Uncharacterized protein</fullName>
    </submittedName>
</protein>
<comment type="caution">
    <text evidence="2">The sequence shown here is derived from an EMBL/GenBank/DDBJ whole genome shotgun (WGS) entry which is preliminary data.</text>
</comment>
<dbReference type="OrthoDB" id="9931992at2"/>
<evidence type="ECO:0000313" key="2">
    <source>
        <dbReference type="EMBL" id="RST57363.1"/>
    </source>
</evidence>
<feature type="transmembrane region" description="Helical" evidence="1">
    <location>
        <begin position="7"/>
        <end position="32"/>
    </location>
</feature>
<keyword evidence="1" id="KW-0812">Transmembrane</keyword>
<evidence type="ECO:0000313" key="3">
    <source>
        <dbReference type="Proteomes" id="UP000287296"/>
    </source>
</evidence>
<dbReference type="Proteomes" id="UP000287296">
    <property type="component" value="Unassembled WGS sequence"/>
</dbReference>
<sequence length="92" mass="10161">MFNRTLIWAYTVGLLSGVLGTYLTYTLLVSAAQVKALFLFYLILSICSGGILFFLLGGIFVFKVTDFYQETKIKESSGTSEGPVKRTCKQGD</sequence>
<evidence type="ECO:0000256" key="1">
    <source>
        <dbReference type="SAM" id="Phobius"/>
    </source>
</evidence>
<dbReference type="EMBL" id="QYTW02000035">
    <property type="protein sequence ID" value="RST57363.1"/>
    <property type="molecule type" value="Genomic_DNA"/>
</dbReference>